<comment type="subcellular location">
    <subcellularLocation>
        <location evidence="9">Cellular thylakoid membrane</location>
        <topology evidence="9">Multi-pass membrane protein</topology>
    </subcellularLocation>
    <subcellularLocation>
        <location evidence="1">Membrane</location>
        <topology evidence="1">Multi-pass membrane protein</topology>
    </subcellularLocation>
</comment>
<reference evidence="10" key="1">
    <citation type="journal article" date="2017" name="Genome Biol. Evol.">
        <title>Evolutionary Dynamics of Cryptophyte Plastid Genomes.</title>
        <authorList>
            <person name="Kim J.I."/>
            <person name="Moore C.E."/>
            <person name="Archibald J.M."/>
            <person name="Bhattacharya D."/>
            <person name="Yi G."/>
            <person name="Yoon H.S."/>
            <person name="Shin W."/>
        </authorList>
    </citation>
    <scope>NUCLEOTIDE SEQUENCE</scope>
    <source>
        <strain evidence="10">CNUKR</strain>
    </source>
</reference>
<comment type="similarity">
    <text evidence="2 9">Belongs to the PsaG/PsaK family.</text>
</comment>
<dbReference type="InterPro" id="IPR017492">
    <property type="entry name" value="PSI_PsaK"/>
</dbReference>
<dbReference type="InterPro" id="IPR037101">
    <property type="entry name" value="PSI_PsaK_bact"/>
</dbReference>
<dbReference type="EMBL" id="KY856939">
    <property type="protein sequence ID" value="ASO75739.1"/>
    <property type="molecule type" value="Genomic_DNA"/>
</dbReference>
<comment type="caution">
    <text evidence="9">Lacks conserved residue(s) required for the propagation of feature annotation.</text>
</comment>
<dbReference type="GO" id="GO:0009522">
    <property type="term" value="C:photosystem I"/>
    <property type="evidence" value="ECO:0007669"/>
    <property type="project" value="UniProtKB-KW"/>
</dbReference>
<evidence type="ECO:0000256" key="5">
    <source>
        <dbReference type="ARBA" id="ARBA00022836"/>
    </source>
</evidence>
<evidence type="ECO:0000256" key="6">
    <source>
        <dbReference type="ARBA" id="ARBA00022989"/>
    </source>
</evidence>
<protein>
    <recommendedName>
        <fullName evidence="9">Photosystem I reaction center subunit PsaK</fullName>
    </recommendedName>
    <alternativeName>
        <fullName evidence="9">Photosystem I subunit X</fullName>
    </alternativeName>
</protein>
<organism evidence="10">
    <name type="scientific">Cryptomonas curvata</name>
    <dbReference type="NCBI Taxonomy" id="233186"/>
    <lineage>
        <taxon>Eukaryota</taxon>
        <taxon>Cryptophyceae</taxon>
        <taxon>Cryptomonadales</taxon>
        <taxon>Cryptomonadaceae</taxon>
        <taxon>Cryptomonas</taxon>
    </lineage>
</organism>
<keyword evidence="6 9" id="KW-1133">Transmembrane helix</keyword>
<evidence type="ECO:0000256" key="8">
    <source>
        <dbReference type="ARBA" id="ARBA00023136"/>
    </source>
</evidence>
<accession>A0A222AH91</accession>
<dbReference type="Pfam" id="PF01241">
    <property type="entry name" value="PSI_PSAK"/>
    <property type="match status" value="1"/>
</dbReference>
<keyword evidence="4 9" id="KW-0812">Transmembrane</keyword>
<dbReference type="NCBIfam" id="TIGR03049">
    <property type="entry name" value="PS_I_psaK"/>
    <property type="match status" value="1"/>
</dbReference>
<proteinExistence type="inferred from homology"/>
<dbReference type="AlphaFoldDB" id="A0A222AH91"/>
<dbReference type="PROSITE" id="PS01026">
    <property type="entry name" value="PHOTOSYSTEM_I_PSAGK"/>
    <property type="match status" value="1"/>
</dbReference>
<dbReference type="GeneID" id="33910001"/>
<dbReference type="InterPro" id="IPR000549">
    <property type="entry name" value="PSI_PsaG/PsaK"/>
</dbReference>
<keyword evidence="10" id="KW-0934">Plastid</keyword>
<evidence type="ECO:0000313" key="10">
    <source>
        <dbReference type="EMBL" id="ASO75739.1"/>
    </source>
</evidence>
<geneLocation type="plastid" evidence="10"/>
<dbReference type="InterPro" id="IPR035982">
    <property type="entry name" value="PSI_centre_PsaK_sf"/>
</dbReference>
<evidence type="ECO:0000256" key="9">
    <source>
        <dbReference type="HAMAP-Rule" id="MF_00474"/>
    </source>
</evidence>
<keyword evidence="3 9" id="KW-0602">Photosynthesis</keyword>
<dbReference type="RefSeq" id="YP_009420251.1">
    <property type="nucleotide sequence ID" value="NC_035720.1"/>
</dbReference>
<keyword evidence="7 9" id="KW-0793">Thylakoid</keyword>
<dbReference type="HAMAP" id="MF_00474">
    <property type="entry name" value="PSI_PsaK"/>
    <property type="match status" value="1"/>
</dbReference>
<dbReference type="GO" id="GO:0015979">
    <property type="term" value="P:photosynthesis"/>
    <property type="evidence" value="ECO:0007669"/>
    <property type="project" value="UniProtKB-UniRule"/>
</dbReference>
<evidence type="ECO:0000256" key="1">
    <source>
        <dbReference type="ARBA" id="ARBA00004141"/>
    </source>
</evidence>
<dbReference type="SUPFAM" id="SSF81563">
    <property type="entry name" value="Photosystem I reaction center subunit X, PsaK"/>
    <property type="match status" value="1"/>
</dbReference>
<dbReference type="GO" id="GO:0042651">
    <property type="term" value="C:thylakoid membrane"/>
    <property type="evidence" value="ECO:0007669"/>
    <property type="project" value="UniProtKB-UniRule"/>
</dbReference>
<keyword evidence="5 9" id="KW-0603">Photosystem I</keyword>
<evidence type="ECO:0000256" key="7">
    <source>
        <dbReference type="ARBA" id="ARBA00023078"/>
    </source>
</evidence>
<feature type="transmembrane region" description="Helical" evidence="9">
    <location>
        <begin position="62"/>
        <end position="85"/>
    </location>
</feature>
<gene>
    <name evidence="9 10" type="primary">psaK</name>
</gene>
<evidence type="ECO:0000256" key="3">
    <source>
        <dbReference type="ARBA" id="ARBA00022531"/>
    </source>
</evidence>
<evidence type="ECO:0000256" key="2">
    <source>
        <dbReference type="ARBA" id="ARBA00006458"/>
    </source>
</evidence>
<evidence type="ECO:0000256" key="4">
    <source>
        <dbReference type="ARBA" id="ARBA00022692"/>
    </source>
</evidence>
<sequence>MNTELLVSVVPQTAVWSAKTASIMISANVFCIVAGRYTIQLKGIGATLPLTGSFANFTLPELLASTSLGHIVGSGIILGFAYIGLLN</sequence>
<name>A0A222AH91_9CRYP</name>
<keyword evidence="8 9" id="KW-0472">Membrane</keyword>
<dbReference type="Gene3D" id="1.20.860.20">
    <property type="entry name" value="Photosystem I PsaK, reaction centre"/>
    <property type="match status" value="1"/>
</dbReference>